<dbReference type="SUPFAM" id="SSF46689">
    <property type="entry name" value="Homeodomain-like"/>
    <property type="match status" value="1"/>
</dbReference>
<dbReference type="Gene3D" id="3.40.10.10">
    <property type="entry name" value="DNA Methylphosphotriester Repair Domain"/>
    <property type="match status" value="1"/>
</dbReference>
<keyword evidence="5" id="KW-0804">Transcription</keyword>
<dbReference type="InterPro" id="IPR035451">
    <property type="entry name" value="Ada-like_dom_sf"/>
</dbReference>
<evidence type="ECO:0000313" key="7">
    <source>
        <dbReference type="EMBL" id="CAG8252641.1"/>
    </source>
</evidence>
<dbReference type="AlphaFoldDB" id="A0A9W4IBU4"/>
<dbReference type="InterPro" id="IPR018060">
    <property type="entry name" value="HTH_AraC"/>
</dbReference>
<proteinExistence type="predicted"/>
<evidence type="ECO:0000259" key="6">
    <source>
        <dbReference type="PROSITE" id="PS01124"/>
    </source>
</evidence>
<keyword evidence="2" id="KW-0808">Transferase</keyword>
<comment type="cofactor">
    <cofactor evidence="1">
        <name>Zn(2+)</name>
        <dbReference type="ChEBI" id="CHEBI:29105"/>
    </cofactor>
</comment>
<dbReference type="GO" id="GO:0032259">
    <property type="term" value="P:methylation"/>
    <property type="evidence" value="ECO:0007669"/>
    <property type="project" value="UniProtKB-KW"/>
</dbReference>
<dbReference type="Pfam" id="PF02805">
    <property type="entry name" value="Ada_Zn_binding"/>
    <property type="match status" value="1"/>
</dbReference>
<keyword evidence="3" id="KW-0805">Transcription regulation</keyword>
<dbReference type="SUPFAM" id="SSF57884">
    <property type="entry name" value="Ada DNA repair protein, N-terminal domain (N-Ada 10)"/>
    <property type="match status" value="1"/>
</dbReference>
<feature type="domain" description="HTH araC/xylS-type" evidence="6">
    <location>
        <begin position="99"/>
        <end position="177"/>
    </location>
</feature>
<dbReference type="InterPro" id="IPR004026">
    <property type="entry name" value="Ada_DNA_repair_Zn-bd"/>
</dbReference>
<gene>
    <name evidence="7" type="ORF">PSALAMII_LOCUS802</name>
</gene>
<dbReference type="PROSITE" id="PS01124">
    <property type="entry name" value="HTH_ARAC_FAMILY_2"/>
    <property type="match status" value="1"/>
</dbReference>
<dbReference type="Gene3D" id="1.10.10.60">
    <property type="entry name" value="Homeodomain-like"/>
    <property type="match status" value="1"/>
</dbReference>
<name>A0A9W4IBU4_9EURO</name>
<organism evidence="7 8">
    <name type="scientific">Penicillium salamii</name>
    <dbReference type="NCBI Taxonomy" id="1612424"/>
    <lineage>
        <taxon>Eukaryota</taxon>
        <taxon>Fungi</taxon>
        <taxon>Dikarya</taxon>
        <taxon>Ascomycota</taxon>
        <taxon>Pezizomycotina</taxon>
        <taxon>Eurotiomycetes</taxon>
        <taxon>Eurotiomycetidae</taxon>
        <taxon>Eurotiales</taxon>
        <taxon>Aspergillaceae</taxon>
        <taxon>Penicillium</taxon>
    </lineage>
</organism>
<dbReference type="GO" id="GO:0008270">
    <property type="term" value="F:zinc ion binding"/>
    <property type="evidence" value="ECO:0007669"/>
    <property type="project" value="InterPro"/>
</dbReference>
<dbReference type="InterPro" id="IPR009057">
    <property type="entry name" value="Homeodomain-like_sf"/>
</dbReference>
<sequence length="229" mass="24712">MPTRSKTQQIPRLSPIDPQTERWQAITTRDTTVNHFVYAVLTTKIYCRPSCAARLARRANVQFYDTPSQAEQAGFRACKRCRPHSGTAAQSNPQTAVVEKACESIRNSLAAGLKPKLGELAAQADLTSSHFLRVFKKHVGVTPGQYITSLAQSNLRSPGSSMSISDIDVSPGFGHENGGTLDLDGAGEKGAGLSGVDAWNEFDSLLAMEDQIWVPDSGSIDPRIILGPD</sequence>
<dbReference type="GO" id="GO:0008168">
    <property type="term" value="F:methyltransferase activity"/>
    <property type="evidence" value="ECO:0007669"/>
    <property type="project" value="UniProtKB-KW"/>
</dbReference>
<dbReference type="GO" id="GO:0043565">
    <property type="term" value="F:sequence-specific DNA binding"/>
    <property type="evidence" value="ECO:0007669"/>
    <property type="project" value="InterPro"/>
</dbReference>
<evidence type="ECO:0000313" key="8">
    <source>
        <dbReference type="Proteomes" id="UP001152646"/>
    </source>
</evidence>
<dbReference type="EMBL" id="CAJVPA010000033">
    <property type="protein sequence ID" value="CAG8252641.1"/>
    <property type="molecule type" value="Genomic_DNA"/>
</dbReference>
<evidence type="ECO:0000256" key="3">
    <source>
        <dbReference type="ARBA" id="ARBA00023015"/>
    </source>
</evidence>
<protein>
    <recommendedName>
        <fullName evidence="6">HTH araC/xylS-type domain-containing protein</fullName>
    </recommendedName>
</protein>
<accession>A0A9W4IBU4</accession>
<evidence type="ECO:0000256" key="2">
    <source>
        <dbReference type="ARBA" id="ARBA00022603"/>
    </source>
</evidence>
<reference evidence="7" key="1">
    <citation type="submission" date="2021-07" db="EMBL/GenBank/DDBJ databases">
        <authorList>
            <person name="Branca A.L. A."/>
        </authorList>
    </citation>
    <scope>NUCLEOTIDE SEQUENCE</scope>
</reference>
<evidence type="ECO:0000256" key="4">
    <source>
        <dbReference type="ARBA" id="ARBA00023159"/>
    </source>
</evidence>
<evidence type="ECO:0000256" key="1">
    <source>
        <dbReference type="ARBA" id="ARBA00001947"/>
    </source>
</evidence>
<keyword evidence="4" id="KW-0010">Activator</keyword>
<dbReference type="GO" id="GO:0003700">
    <property type="term" value="F:DNA-binding transcription factor activity"/>
    <property type="evidence" value="ECO:0007669"/>
    <property type="project" value="InterPro"/>
</dbReference>
<dbReference type="Proteomes" id="UP001152646">
    <property type="component" value="Unassembled WGS sequence"/>
</dbReference>
<dbReference type="OrthoDB" id="2447880at2759"/>
<evidence type="ECO:0000256" key="5">
    <source>
        <dbReference type="ARBA" id="ARBA00023163"/>
    </source>
</evidence>
<dbReference type="GO" id="GO:0006281">
    <property type="term" value="P:DNA repair"/>
    <property type="evidence" value="ECO:0007669"/>
    <property type="project" value="InterPro"/>
</dbReference>
<keyword evidence="2" id="KW-0489">Methyltransferase</keyword>
<comment type="caution">
    <text evidence="7">The sequence shown here is derived from an EMBL/GenBank/DDBJ whole genome shotgun (WGS) entry which is preliminary data.</text>
</comment>